<proteinExistence type="predicted"/>
<dbReference type="GO" id="GO:0005524">
    <property type="term" value="F:ATP binding"/>
    <property type="evidence" value="ECO:0007669"/>
    <property type="project" value="UniProtKB-KW"/>
</dbReference>
<feature type="domain" description="Restriction endonuclease type I HsdR N-terminal" evidence="1">
    <location>
        <begin position="52"/>
        <end position="126"/>
    </location>
</feature>
<evidence type="ECO:0000313" key="3">
    <source>
        <dbReference type="Proteomes" id="UP000509513"/>
    </source>
</evidence>
<dbReference type="InterPro" id="IPR007409">
    <property type="entry name" value="Restrct_endonuc_type1_HsdR_N"/>
</dbReference>
<dbReference type="GO" id="GO:0003677">
    <property type="term" value="F:DNA binding"/>
    <property type="evidence" value="ECO:0007669"/>
    <property type="project" value="UniProtKB-KW"/>
</dbReference>
<dbReference type="OrthoDB" id="9148007at2"/>
<dbReference type="KEGG" id="acib:ACBT_1438"/>
<accession>A0A7L5JQ15</accession>
<dbReference type="GO" id="GO:0009307">
    <property type="term" value="P:DNA restriction-modification system"/>
    <property type="evidence" value="ECO:0007669"/>
    <property type="project" value="UniProtKB-KW"/>
</dbReference>
<dbReference type="AlphaFoldDB" id="A0A7L5JQ15"/>
<name>A0A7L5JQ15_9BACT</name>
<protein>
    <submittedName>
        <fullName evidence="2">Type IIG restriction/modification system</fullName>
    </submittedName>
</protein>
<dbReference type="InterPro" id="IPR017035">
    <property type="entry name" value="UCP035009_HsdR_All3000-type"/>
</dbReference>
<dbReference type="PIRSF" id="PIRSF035009">
    <property type="entry name" value="UCP035009_HSDR_N"/>
    <property type="match status" value="1"/>
</dbReference>
<dbReference type="Pfam" id="PF04313">
    <property type="entry name" value="HSDR_N"/>
    <property type="match status" value="1"/>
</dbReference>
<evidence type="ECO:0000259" key="1">
    <source>
        <dbReference type="Pfam" id="PF04313"/>
    </source>
</evidence>
<reference evidence="2 3" key="1">
    <citation type="submission" date="2020-05" db="EMBL/GenBank/DDBJ databases">
        <title>Complete genome sequencing of Campylobacter and Arcobacter type strains.</title>
        <authorList>
            <person name="Miller W.G."/>
            <person name="Yee E."/>
        </authorList>
    </citation>
    <scope>NUCLEOTIDE SEQUENCE [LARGE SCALE GENOMIC DNA]</scope>
    <source>
        <strain evidence="2 3">LMG 21996</strain>
    </source>
</reference>
<sequence length="355" mass="41463">MELSIKLQELSQRIIGLKDNVLTEEATKHSFIMPFISALGYDIFNPTVVVPEFTADISKKKNEKVDYAIMHNNQPLILIEAKSHTENLDIHATQLERYFTVTESRFAILTNGIEYRFFTDLEKPNKMDTTPFFTFNILNMKDRDLRELEKFTSTNLDINKILTSAETKKYVSAIKNIFKEEVKNPSEEFVRIFASKLTEKALRQNILDEFKAYVKTAFSEIVMDMAHDKINSLKSKLTVEINDNQEQAEIVVEDSGIETTEEELQGFFIVKSIIAEKLGLERIFARDTKSYFGILLDDNNRKWICRLMFNTRQKYLSLHIEDKKEEKFTLDKVEDIYKYKNEILAIVNRLDSEKI</sequence>
<dbReference type="RefSeq" id="WP_024775131.1">
    <property type="nucleotide sequence ID" value="NZ_CP054051.1"/>
</dbReference>
<evidence type="ECO:0000313" key="2">
    <source>
        <dbReference type="EMBL" id="QKJ27344.1"/>
    </source>
</evidence>
<gene>
    <name evidence="2" type="ORF">ACBT_1438</name>
</gene>
<dbReference type="EMBL" id="CP054051">
    <property type="protein sequence ID" value="QKJ27344.1"/>
    <property type="molecule type" value="Genomic_DNA"/>
</dbReference>
<organism evidence="2 3">
    <name type="scientific">Aliarcobacter cibarius</name>
    <dbReference type="NCBI Taxonomy" id="255507"/>
    <lineage>
        <taxon>Bacteria</taxon>
        <taxon>Pseudomonadati</taxon>
        <taxon>Campylobacterota</taxon>
        <taxon>Epsilonproteobacteria</taxon>
        <taxon>Campylobacterales</taxon>
        <taxon>Arcobacteraceae</taxon>
        <taxon>Aliarcobacter</taxon>
    </lineage>
</organism>
<dbReference type="Gene3D" id="3.90.1570.30">
    <property type="match status" value="1"/>
</dbReference>
<dbReference type="GO" id="GO:0009035">
    <property type="term" value="F:type I site-specific deoxyribonuclease activity"/>
    <property type="evidence" value="ECO:0007669"/>
    <property type="project" value="UniProtKB-EC"/>
</dbReference>
<dbReference type="Proteomes" id="UP000509513">
    <property type="component" value="Chromosome"/>
</dbReference>